<organism evidence="1 2">
    <name type="scientific">Trichonephila inaurata madagascariensis</name>
    <dbReference type="NCBI Taxonomy" id="2747483"/>
    <lineage>
        <taxon>Eukaryota</taxon>
        <taxon>Metazoa</taxon>
        <taxon>Ecdysozoa</taxon>
        <taxon>Arthropoda</taxon>
        <taxon>Chelicerata</taxon>
        <taxon>Arachnida</taxon>
        <taxon>Araneae</taxon>
        <taxon>Araneomorphae</taxon>
        <taxon>Entelegynae</taxon>
        <taxon>Araneoidea</taxon>
        <taxon>Nephilidae</taxon>
        <taxon>Trichonephila</taxon>
        <taxon>Trichonephila inaurata</taxon>
    </lineage>
</organism>
<reference evidence="1" key="1">
    <citation type="submission" date="2020-08" db="EMBL/GenBank/DDBJ databases">
        <title>Multicomponent nature underlies the extraordinary mechanical properties of spider dragline silk.</title>
        <authorList>
            <person name="Kono N."/>
            <person name="Nakamura H."/>
            <person name="Mori M."/>
            <person name="Yoshida Y."/>
            <person name="Ohtoshi R."/>
            <person name="Malay A.D."/>
            <person name="Moran D.A.P."/>
            <person name="Tomita M."/>
            <person name="Numata K."/>
            <person name="Arakawa K."/>
        </authorList>
    </citation>
    <scope>NUCLEOTIDE SEQUENCE</scope>
</reference>
<dbReference type="Proteomes" id="UP000886998">
    <property type="component" value="Unassembled WGS sequence"/>
</dbReference>
<keyword evidence="2" id="KW-1185">Reference proteome</keyword>
<dbReference type="PANTHER" id="PTHR47331">
    <property type="entry name" value="PHD-TYPE DOMAIN-CONTAINING PROTEIN"/>
    <property type="match status" value="1"/>
</dbReference>
<evidence type="ECO:0000313" key="2">
    <source>
        <dbReference type="Proteomes" id="UP000886998"/>
    </source>
</evidence>
<dbReference type="EMBL" id="BMAV01000854">
    <property type="protein sequence ID" value="GFY38444.1"/>
    <property type="molecule type" value="Genomic_DNA"/>
</dbReference>
<dbReference type="PANTHER" id="PTHR47331:SF5">
    <property type="entry name" value="RIBONUCLEASE H"/>
    <property type="match status" value="1"/>
</dbReference>
<comment type="caution">
    <text evidence="1">The sequence shown here is derived from an EMBL/GenBank/DDBJ whole genome shotgun (WGS) entry which is preliminary data.</text>
</comment>
<evidence type="ECO:0000313" key="1">
    <source>
        <dbReference type="EMBL" id="GFY38444.1"/>
    </source>
</evidence>
<protein>
    <submittedName>
        <fullName evidence="1">Integrase catalytic domain-containing protein</fullName>
    </submittedName>
</protein>
<dbReference type="OrthoDB" id="6433420at2759"/>
<name>A0A8X6WQD2_9ARAC</name>
<dbReference type="AlphaFoldDB" id="A0A8X6WQD2"/>
<proteinExistence type="predicted"/>
<sequence length="347" mass="39290">MLAETWLGNDERLSIPNFDCCVQFKRPSHRAAGVARDLSQTEQLTCCVTPHIDIIYRQTSGLAIVGIWSPVLNIYVRGKVILDSASQSHFMTLQFASKLGLEKKRKNPRNFLIVSTITDFVPSTQPNFRIKNFNDMNRSILADPSFDETGKIHMIKGAELFYQIVKDGRKDEELPTLGNSLILAQKRLHQTIKKLDRDPYMHKLYCEFFEEHESLAHIQRIPDNCYSPISYYLPHHGVFKSQNNSTKLRVVFDGSAPTTSGQSLNDILLSGRVQGDVFNIMLRVNPSDLSRTPGTLVSGPSSAMEEIIDNSRQNDLSSSEKELYLTELKTVTYTNLILSSDNNFINQ</sequence>
<gene>
    <name evidence="1" type="primary">AVEN_73952_1</name>
    <name evidence="1" type="ORF">TNIN_352221</name>
</gene>
<accession>A0A8X6WQD2</accession>